<protein>
    <recommendedName>
        <fullName evidence="1">Domain of unknown function DB domain-containing protein</fullName>
    </recommendedName>
</protein>
<dbReference type="WBParaSite" id="PSAMB.scaffold3251size19074.g20840.t1">
    <property type="protein sequence ID" value="PSAMB.scaffold3251size19074.g20840.t1"/>
    <property type="gene ID" value="PSAMB.scaffold3251size19074.g20840"/>
</dbReference>
<evidence type="ECO:0000313" key="3">
    <source>
        <dbReference type="WBParaSite" id="PSAMB.scaffold3251size19074.g20840.t1"/>
    </source>
</evidence>
<organism evidence="2 3">
    <name type="scientific">Plectus sambesii</name>
    <dbReference type="NCBI Taxonomy" id="2011161"/>
    <lineage>
        <taxon>Eukaryota</taxon>
        <taxon>Metazoa</taxon>
        <taxon>Ecdysozoa</taxon>
        <taxon>Nematoda</taxon>
        <taxon>Chromadorea</taxon>
        <taxon>Plectida</taxon>
        <taxon>Plectina</taxon>
        <taxon>Plectoidea</taxon>
        <taxon>Plectidae</taxon>
        <taxon>Plectus</taxon>
    </lineage>
</organism>
<proteinExistence type="predicted"/>
<evidence type="ECO:0000259" key="1">
    <source>
        <dbReference type="Pfam" id="PF01682"/>
    </source>
</evidence>
<dbReference type="InterPro" id="IPR002602">
    <property type="entry name" value="DB"/>
</dbReference>
<dbReference type="Proteomes" id="UP000887566">
    <property type="component" value="Unplaced"/>
</dbReference>
<dbReference type="Pfam" id="PF01682">
    <property type="entry name" value="DB"/>
    <property type="match status" value="1"/>
</dbReference>
<accession>A0A914W5U9</accession>
<sequence length="212" mass="23670">MRIRKSCPLSCGMCRSNSTEKREFKPPPSQRIFHQFNRAIRPVATSKAPVTSAPLDHHFLFDRLNQVHQKGKTFSVAVPQLLVTDEAQIDGLKIASLGRLLTEAQAENELRECCRGNFISSDCLSLCSYNVEPQQIIGKALSRTCSERDANIWLRCVSAGNPNDGCCEENNVIGCENLCQGRFSVLELMTCIEPYLRPILTCHKDAQVTGKK</sequence>
<feature type="domain" description="Domain of unknown function DB" evidence="1">
    <location>
        <begin position="113"/>
        <end position="202"/>
    </location>
</feature>
<reference evidence="3" key="1">
    <citation type="submission" date="2022-11" db="UniProtKB">
        <authorList>
            <consortium name="WormBaseParasite"/>
        </authorList>
    </citation>
    <scope>IDENTIFICATION</scope>
</reference>
<keyword evidence="2" id="KW-1185">Reference proteome</keyword>
<dbReference type="AlphaFoldDB" id="A0A914W5U9"/>
<evidence type="ECO:0000313" key="2">
    <source>
        <dbReference type="Proteomes" id="UP000887566"/>
    </source>
</evidence>
<name>A0A914W5U9_9BILA</name>